<dbReference type="Pfam" id="PF04304">
    <property type="entry name" value="DUF454"/>
    <property type="match status" value="1"/>
</dbReference>
<keyword evidence="1" id="KW-1133">Transmembrane helix</keyword>
<organism evidence="2 3">
    <name type="scientific">Candidatus Kaiserbacteria bacterium RIFCSPHIGHO2_01_FULL_53_29</name>
    <dbReference type="NCBI Taxonomy" id="1798480"/>
    <lineage>
        <taxon>Bacteria</taxon>
        <taxon>Candidatus Kaiseribacteriota</taxon>
    </lineage>
</organism>
<accession>A0A1F6CUE0</accession>
<keyword evidence="1" id="KW-0472">Membrane</keyword>
<dbReference type="EMBL" id="MFKT01000028">
    <property type="protein sequence ID" value="OGG52502.1"/>
    <property type="molecule type" value="Genomic_DNA"/>
</dbReference>
<dbReference type="AlphaFoldDB" id="A0A1F6CUE0"/>
<protein>
    <submittedName>
        <fullName evidence="2">Uncharacterized protein</fullName>
    </submittedName>
</protein>
<feature type="transmembrane region" description="Helical" evidence="1">
    <location>
        <begin position="7"/>
        <end position="27"/>
    </location>
</feature>
<comment type="caution">
    <text evidence="2">The sequence shown here is derived from an EMBL/GenBank/DDBJ whole genome shotgun (WGS) entry which is preliminary data.</text>
</comment>
<name>A0A1F6CUE0_9BACT</name>
<gene>
    <name evidence="2" type="ORF">A2851_00650</name>
</gene>
<evidence type="ECO:0000313" key="2">
    <source>
        <dbReference type="EMBL" id="OGG52502.1"/>
    </source>
</evidence>
<proteinExistence type="predicted"/>
<dbReference type="InterPro" id="IPR007401">
    <property type="entry name" value="DUF454"/>
</dbReference>
<sequence>MNKELKRVLVVATGIVFVILGIVGFALPFLQGILFLAVGLILLSISSARIRTWLESHTRRYPKIHKAVEKMEKWITSIIGRVDEDESPPSGKK</sequence>
<reference evidence="2 3" key="1">
    <citation type="journal article" date="2016" name="Nat. Commun.">
        <title>Thousands of microbial genomes shed light on interconnected biogeochemical processes in an aquifer system.</title>
        <authorList>
            <person name="Anantharaman K."/>
            <person name="Brown C.T."/>
            <person name="Hug L.A."/>
            <person name="Sharon I."/>
            <person name="Castelle C.J."/>
            <person name="Probst A.J."/>
            <person name="Thomas B.C."/>
            <person name="Singh A."/>
            <person name="Wilkins M.J."/>
            <person name="Karaoz U."/>
            <person name="Brodie E.L."/>
            <person name="Williams K.H."/>
            <person name="Hubbard S.S."/>
            <person name="Banfield J.F."/>
        </authorList>
    </citation>
    <scope>NUCLEOTIDE SEQUENCE [LARGE SCALE GENOMIC DNA]</scope>
</reference>
<keyword evidence="1" id="KW-0812">Transmembrane</keyword>
<dbReference type="STRING" id="1798480.A2851_00650"/>
<evidence type="ECO:0000256" key="1">
    <source>
        <dbReference type="SAM" id="Phobius"/>
    </source>
</evidence>
<evidence type="ECO:0000313" key="3">
    <source>
        <dbReference type="Proteomes" id="UP000176863"/>
    </source>
</evidence>
<dbReference type="Proteomes" id="UP000176863">
    <property type="component" value="Unassembled WGS sequence"/>
</dbReference>
<feature type="transmembrane region" description="Helical" evidence="1">
    <location>
        <begin position="33"/>
        <end position="54"/>
    </location>
</feature>